<feature type="chain" id="PRO_5039932104" evidence="4">
    <location>
        <begin position="21"/>
        <end position="84"/>
    </location>
</feature>
<keyword evidence="7" id="KW-1185">Reference proteome</keyword>
<dbReference type="AlphaFoldDB" id="A0A1I8NE30"/>
<dbReference type="SUPFAM" id="SSF57362">
    <property type="entry name" value="BPTI-like"/>
    <property type="match status" value="1"/>
</dbReference>
<dbReference type="EnsemblMetazoa" id="MDOA014240-RA">
    <property type="protein sequence ID" value="MDOA014240-PA"/>
    <property type="gene ID" value="MDOA014240"/>
</dbReference>
<keyword evidence="3" id="KW-1015">Disulfide bond</keyword>
<evidence type="ECO:0000313" key="8">
    <source>
        <dbReference type="RefSeq" id="XP_005182680.3"/>
    </source>
</evidence>
<dbReference type="Gene3D" id="4.10.410.10">
    <property type="entry name" value="Pancreatic trypsin inhibitor Kunitz domain"/>
    <property type="match status" value="1"/>
</dbReference>
<dbReference type="PANTHER" id="PTHR10083:SF374">
    <property type="entry name" value="BPTI_KUNITZ INHIBITOR DOMAIN-CONTAINING PROTEIN"/>
    <property type="match status" value="1"/>
</dbReference>
<gene>
    <name evidence="8" type="primary">LOC101892493</name>
</gene>
<evidence type="ECO:0000256" key="3">
    <source>
        <dbReference type="ARBA" id="ARBA00023157"/>
    </source>
</evidence>
<dbReference type="eggNOG" id="KOG4295">
    <property type="taxonomic scope" value="Eukaryota"/>
</dbReference>
<dbReference type="Pfam" id="PF00014">
    <property type="entry name" value="Kunitz_BPTI"/>
    <property type="match status" value="1"/>
</dbReference>
<dbReference type="PROSITE" id="PS00280">
    <property type="entry name" value="BPTI_KUNITZ_1"/>
    <property type="match status" value="1"/>
</dbReference>
<reference evidence="8" key="2">
    <citation type="submission" date="2025-05" db="UniProtKB">
        <authorList>
            <consortium name="RefSeq"/>
        </authorList>
    </citation>
    <scope>IDENTIFICATION</scope>
    <source>
        <strain evidence="8">Aabys</strain>
        <tissue evidence="8">Whole body</tissue>
    </source>
</reference>
<dbReference type="Proteomes" id="UP001652621">
    <property type="component" value="Unplaced"/>
</dbReference>
<keyword evidence="1 8" id="KW-0646">Protease inhibitor</keyword>
<dbReference type="GO" id="GO:0004867">
    <property type="term" value="F:serine-type endopeptidase inhibitor activity"/>
    <property type="evidence" value="ECO:0007669"/>
    <property type="project" value="UniProtKB-KW"/>
</dbReference>
<evidence type="ECO:0000313" key="7">
    <source>
        <dbReference type="Proteomes" id="UP001652621"/>
    </source>
</evidence>
<accession>A0A9J7I265</accession>
<accession>A0A1I8NE30</accession>
<dbReference type="PANTHER" id="PTHR10083">
    <property type="entry name" value="KUNITZ-TYPE PROTEASE INHIBITOR-RELATED"/>
    <property type="match status" value="1"/>
</dbReference>
<dbReference type="OrthoDB" id="4473401at2759"/>
<dbReference type="VEuPathDB" id="VectorBase:MDOA014240"/>
<proteinExistence type="predicted"/>
<reference evidence="6" key="1">
    <citation type="submission" date="2020-05" db="UniProtKB">
        <authorList>
            <consortium name="EnsemblMetazoa"/>
        </authorList>
    </citation>
    <scope>IDENTIFICATION</scope>
    <source>
        <strain evidence="6">Aabys</strain>
    </source>
</reference>
<sequence length="84" mass="9345">MKLFAILLIIIAVFLHSSVALKNSICGLEHSKSANSQGQSCLAIIPSWTYNADTKECIYFHYGGCHGNENRFSTKEECLDMCVE</sequence>
<dbReference type="PRINTS" id="PR00759">
    <property type="entry name" value="BASICPTASE"/>
</dbReference>
<protein>
    <submittedName>
        <fullName evidence="8">Male accessory gland serine protease inhibitor</fullName>
    </submittedName>
</protein>
<keyword evidence="4" id="KW-0732">Signal</keyword>
<dbReference type="GeneID" id="101892493"/>
<dbReference type="InterPro" id="IPR036880">
    <property type="entry name" value="Kunitz_BPTI_sf"/>
</dbReference>
<dbReference type="GO" id="GO:0005615">
    <property type="term" value="C:extracellular space"/>
    <property type="evidence" value="ECO:0007669"/>
    <property type="project" value="TreeGrafter"/>
</dbReference>
<evidence type="ECO:0000256" key="2">
    <source>
        <dbReference type="ARBA" id="ARBA00022900"/>
    </source>
</evidence>
<dbReference type="RefSeq" id="XP_005182680.3">
    <property type="nucleotide sequence ID" value="XM_005182623.4"/>
</dbReference>
<keyword evidence="2 8" id="KW-0722">Serine protease inhibitor</keyword>
<evidence type="ECO:0000259" key="5">
    <source>
        <dbReference type="PROSITE" id="PS50279"/>
    </source>
</evidence>
<dbReference type="KEGG" id="mde:101892493"/>
<evidence type="ECO:0000313" key="6">
    <source>
        <dbReference type="EnsemblMetazoa" id="MDOA014240-PA"/>
    </source>
</evidence>
<evidence type="ECO:0000256" key="4">
    <source>
        <dbReference type="SAM" id="SignalP"/>
    </source>
</evidence>
<feature type="signal peptide" evidence="4">
    <location>
        <begin position="1"/>
        <end position="20"/>
    </location>
</feature>
<dbReference type="SMART" id="SM00131">
    <property type="entry name" value="KU"/>
    <property type="match status" value="1"/>
</dbReference>
<dbReference type="FunFam" id="4.10.410.10:FF:000020">
    <property type="entry name" value="Collagen, type VI, alpha 3"/>
    <property type="match status" value="1"/>
</dbReference>
<name>A0A1I8NE30_MUSDO</name>
<organism evidence="6">
    <name type="scientific">Musca domestica</name>
    <name type="common">House fly</name>
    <dbReference type="NCBI Taxonomy" id="7370"/>
    <lineage>
        <taxon>Eukaryota</taxon>
        <taxon>Metazoa</taxon>
        <taxon>Ecdysozoa</taxon>
        <taxon>Arthropoda</taxon>
        <taxon>Hexapoda</taxon>
        <taxon>Insecta</taxon>
        <taxon>Pterygota</taxon>
        <taxon>Neoptera</taxon>
        <taxon>Endopterygota</taxon>
        <taxon>Diptera</taxon>
        <taxon>Brachycera</taxon>
        <taxon>Muscomorpha</taxon>
        <taxon>Muscoidea</taxon>
        <taxon>Muscidae</taxon>
        <taxon>Musca</taxon>
    </lineage>
</organism>
<dbReference type="InterPro" id="IPR050098">
    <property type="entry name" value="TFPI/VKTCI-like"/>
</dbReference>
<feature type="domain" description="BPTI/Kunitz inhibitor" evidence="5">
    <location>
        <begin position="26"/>
        <end position="82"/>
    </location>
</feature>
<dbReference type="InterPro" id="IPR020901">
    <property type="entry name" value="Prtase_inh_Kunz-CS"/>
</dbReference>
<dbReference type="InterPro" id="IPR002223">
    <property type="entry name" value="Kunitz_BPTI"/>
</dbReference>
<dbReference type="PROSITE" id="PS50279">
    <property type="entry name" value="BPTI_KUNITZ_2"/>
    <property type="match status" value="1"/>
</dbReference>
<evidence type="ECO:0000256" key="1">
    <source>
        <dbReference type="ARBA" id="ARBA00022690"/>
    </source>
</evidence>
<dbReference type="VEuPathDB" id="VectorBase:MDOMA2_002372"/>